<dbReference type="GeneID" id="93398353"/>
<evidence type="ECO:0000256" key="1">
    <source>
        <dbReference type="ARBA" id="ARBA00001917"/>
    </source>
</evidence>
<evidence type="ECO:0000256" key="2">
    <source>
        <dbReference type="ARBA" id="ARBA00022555"/>
    </source>
</evidence>
<comment type="catalytic activity">
    <reaction evidence="9">
        <text>5,6-dihydrouridine(16) in tRNA + NADP(+) = uridine(16) in tRNA + NADPH + H(+)</text>
        <dbReference type="Rhea" id="RHEA:53376"/>
        <dbReference type="Rhea" id="RHEA-COMP:13543"/>
        <dbReference type="Rhea" id="RHEA-COMP:13544"/>
        <dbReference type="ChEBI" id="CHEBI:15378"/>
        <dbReference type="ChEBI" id="CHEBI:57783"/>
        <dbReference type="ChEBI" id="CHEBI:58349"/>
        <dbReference type="ChEBI" id="CHEBI:65315"/>
        <dbReference type="ChEBI" id="CHEBI:74443"/>
    </reaction>
</comment>
<feature type="binding site" evidence="12">
    <location>
        <position position="168"/>
    </location>
    <ligand>
        <name>FMN</name>
        <dbReference type="ChEBI" id="CHEBI:58210"/>
    </ligand>
</feature>
<dbReference type="EMBL" id="PYMM01000009">
    <property type="protein sequence ID" value="PSU16064.1"/>
    <property type="molecule type" value="Genomic_DNA"/>
</dbReference>
<keyword evidence="12" id="KW-0547">Nucleotide-binding</keyword>
<comment type="cofactor">
    <cofactor evidence="1 9 10 12">
        <name>FMN</name>
        <dbReference type="ChEBI" id="CHEBI:58210"/>
    </cofactor>
</comment>
<dbReference type="InterPro" id="IPR035587">
    <property type="entry name" value="DUS-like_FMN-bd"/>
</dbReference>
<dbReference type="InterPro" id="IPR013785">
    <property type="entry name" value="Aldolase_TIM"/>
</dbReference>
<keyword evidence="6 9" id="KW-0521">NADP</keyword>
<comment type="caution">
    <text evidence="14">The sequence shown here is derived from an EMBL/GenBank/DDBJ whole genome shotgun (WGS) entry which is preliminary data.</text>
</comment>
<keyword evidence="2 9" id="KW-0820">tRNA-binding</keyword>
<feature type="active site" description="Proton donor" evidence="9 11">
    <location>
        <position position="98"/>
    </location>
</feature>
<dbReference type="PANTHER" id="PTHR11082:SF26">
    <property type="entry name" value="TRNA-DIHYDROURIDINE(16) SYNTHASE"/>
    <property type="match status" value="1"/>
</dbReference>
<dbReference type="EC" id="1.3.1.-" evidence="9"/>
<dbReference type="CDD" id="cd02801">
    <property type="entry name" value="DUS_like_FMN"/>
    <property type="match status" value="1"/>
</dbReference>
<feature type="site" description="Interacts with tRNA; defines subfamily-specific binding signature" evidence="9">
    <location>
        <position position="272"/>
    </location>
</feature>
<feature type="binding site" evidence="9">
    <location>
        <begin position="224"/>
        <end position="225"/>
    </location>
    <ligand>
        <name>FMN</name>
        <dbReference type="ChEBI" id="CHEBI:58210"/>
    </ligand>
</feature>
<evidence type="ECO:0000256" key="10">
    <source>
        <dbReference type="PIRNR" id="PIRNR006621"/>
    </source>
</evidence>
<feature type="binding site" evidence="9">
    <location>
        <begin position="200"/>
        <end position="202"/>
    </location>
    <ligand>
        <name>FMN</name>
        <dbReference type="ChEBI" id="CHEBI:58210"/>
    </ligand>
</feature>
<dbReference type="InterPro" id="IPR032886">
    <property type="entry name" value="DusC"/>
</dbReference>
<keyword evidence="3 9" id="KW-0285">Flavoprotein</keyword>
<feature type="site" description="Interacts with tRNA; defines subfamily-specific binding signature" evidence="9">
    <location>
        <position position="35"/>
    </location>
</feature>
<gene>
    <name evidence="9" type="primary">dusC</name>
    <name evidence="14" type="ORF">CTM90_13645</name>
</gene>
<evidence type="ECO:0000256" key="6">
    <source>
        <dbReference type="ARBA" id="ARBA00022857"/>
    </source>
</evidence>
<dbReference type="InterPro" id="IPR042270">
    <property type="entry name" value="DusC_C"/>
</dbReference>
<evidence type="ECO:0000256" key="3">
    <source>
        <dbReference type="ARBA" id="ARBA00022630"/>
    </source>
</evidence>
<dbReference type="RefSeq" id="WP_044174977.1">
    <property type="nucleotide sequence ID" value="NZ_JADQAR010000002.1"/>
</dbReference>
<keyword evidence="7 9" id="KW-0694">RNA-binding</keyword>
<comment type="similarity">
    <text evidence="10">Belongs to the dus family.</text>
</comment>
<evidence type="ECO:0000256" key="5">
    <source>
        <dbReference type="ARBA" id="ARBA00022694"/>
    </source>
</evidence>
<dbReference type="HAMAP" id="MF_02043">
    <property type="entry name" value="DusC_subfam"/>
    <property type="match status" value="1"/>
</dbReference>
<evidence type="ECO:0000256" key="4">
    <source>
        <dbReference type="ARBA" id="ARBA00022643"/>
    </source>
</evidence>
<dbReference type="GO" id="GO:0017150">
    <property type="term" value="F:tRNA dihydrouridine synthase activity"/>
    <property type="evidence" value="ECO:0007669"/>
    <property type="project" value="UniProtKB-UniRule"/>
</dbReference>
<dbReference type="PROSITE" id="PS01136">
    <property type="entry name" value="UPF0034"/>
    <property type="match status" value="1"/>
</dbReference>
<protein>
    <recommendedName>
        <fullName evidence="9">tRNA-dihydrouridine(16) synthase</fullName>
        <ecNumber evidence="9">1.3.1.-</ecNumber>
    </recommendedName>
    <alternativeName>
        <fullName evidence="9">U16-specific dihydrouridine synthase</fullName>
        <shortName evidence="9">U16-specific Dus</shortName>
    </alternativeName>
    <alternativeName>
        <fullName evidence="9">tRNA-dihydrouridine synthase C</fullName>
    </alternativeName>
</protein>
<dbReference type="NCBIfam" id="NF007838">
    <property type="entry name" value="PRK10550.1"/>
    <property type="match status" value="1"/>
</dbReference>
<feature type="domain" description="DUS-like FMN-binding" evidence="13">
    <location>
        <begin position="5"/>
        <end position="300"/>
    </location>
</feature>
<dbReference type="Gene3D" id="3.20.20.70">
    <property type="entry name" value="Aldolase class I"/>
    <property type="match status" value="1"/>
</dbReference>
<proteinExistence type="inferred from homology"/>
<feature type="site" description="Interacts with tRNA; defines subfamily-specific binding signature" evidence="9">
    <location>
        <position position="274"/>
    </location>
</feature>
<feature type="site" description="Interacts with tRNA; defines subfamily-specific binding signature" evidence="9">
    <location>
        <position position="295"/>
    </location>
</feature>
<dbReference type="AlphaFoldDB" id="A0ABD6X140"/>
<dbReference type="InterPro" id="IPR001269">
    <property type="entry name" value="DUS_fam"/>
</dbReference>
<feature type="site" description="Interacts with tRNA" evidence="9">
    <location>
        <position position="279"/>
    </location>
</feature>
<feature type="binding site" evidence="9 12">
    <location>
        <position position="139"/>
    </location>
    <ligand>
        <name>FMN</name>
        <dbReference type="ChEBI" id="CHEBI:58210"/>
    </ligand>
</feature>
<reference evidence="14 15" key="1">
    <citation type="submission" date="2018-03" db="EMBL/GenBank/DDBJ databases">
        <title>Whole genome sequencing of Histamine producing bacteria.</title>
        <authorList>
            <person name="Butler K."/>
        </authorList>
    </citation>
    <scope>NUCLEOTIDE SEQUENCE [LARGE SCALE GENOMIC DNA]</scope>
    <source>
        <strain evidence="14 15">BT-6</strain>
    </source>
</reference>
<evidence type="ECO:0000313" key="14">
    <source>
        <dbReference type="EMBL" id="PSU16064.1"/>
    </source>
</evidence>
<feature type="site" description="Interacts with tRNA" evidence="9">
    <location>
        <position position="176"/>
    </location>
</feature>
<comment type="similarity">
    <text evidence="9">Belongs to the Dus family. DusC subfamily.</text>
</comment>
<evidence type="ECO:0000256" key="9">
    <source>
        <dbReference type="HAMAP-Rule" id="MF_02043"/>
    </source>
</evidence>
<comment type="catalytic activity">
    <reaction evidence="9">
        <text>5,6-dihydrouridine(16) in tRNA + NAD(+) = uridine(16) in tRNA + NADH + H(+)</text>
        <dbReference type="Rhea" id="RHEA:53380"/>
        <dbReference type="Rhea" id="RHEA-COMP:13543"/>
        <dbReference type="Rhea" id="RHEA-COMP:13544"/>
        <dbReference type="ChEBI" id="CHEBI:15378"/>
        <dbReference type="ChEBI" id="CHEBI:57540"/>
        <dbReference type="ChEBI" id="CHEBI:57945"/>
        <dbReference type="ChEBI" id="CHEBI:65315"/>
        <dbReference type="ChEBI" id="CHEBI:74443"/>
    </reaction>
</comment>
<keyword evidence="5 9" id="KW-0819">tRNA processing</keyword>
<sequence>MRVILGPMEGVLDHLMREILTDINDYDLCVTEFVRVVDRLFPNSVFYRLCPELHNGGKTRAGTPVRVQILGQDPNWMAENGRRAVELGSPGVDINFGCPAKLVNKSKGGAVLLKEPELIHQIVKSVRQAVDPTKPVTAKIRLGWDDPNHCFEIADAIAQAGADEITVHGRTKEDGYRAEEIKWDYIHQLQQHSPISIVANGEVWNYQDGQQCIATTGTQSLMVCRGAINLPNLGNVVKYNADHMPWTEVLDLLLHYSTFEIKGDKGLYYPNRIKQWFAYLRHEYPQAKALFADVRCHNKAQPIVDILTQARAAL</sequence>
<accession>A0ABD6X140</accession>
<dbReference type="Pfam" id="PF01207">
    <property type="entry name" value="Dus"/>
    <property type="match status" value="1"/>
</dbReference>
<feature type="binding site" evidence="9 12">
    <location>
        <position position="68"/>
    </location>
    <ligand>
        <name>FMN</name>
        <dbReference type="ChEBI" id="CHEBI:58210"/>
    </ligand>
</feature>
<evidence type="ECO:0000313" key="15">
    <source>
        <dbReference type="Proteomes" id="UP000241404"/>
    </source>
</evidence>
<evidence type="ECO:0000259" key="13">
    <source>
        <dbReference type="Pfam" id="PF01207"/>
    </source>
</evidence>
<dbReference type="GO" id="GO:0010181">
    <property type="term" value="F:FMN binding"/>
    <property type="evidence" value="ECO:0007669"/>
    <property type="project" value="UniProtKB-UniRule"/>
</dbReference>
<dbReference type="InterPro" id="IPR018517">
    <property type="entry name" value="tRNA_hU_synthase_CS"/>
</dbReference>
<comment type="function">
    <text evidence="9">Catalyzes the synthesis of 5,6-dihydrouridine (D), a modified base found in the D-loop of most tRNAs, via the reduction of the C5-C6 double bond in target uridines. Specifically modifies U16 in tRNAs.</text>
</comment>
<evidence type="ECO:0000256" key="11">
    <source>
        <dbReference type="PIRSR" id="PIRSR006621-1"/>
    </source>
</evidence>
<dbReference type="Gene3D" id="1.20.225.30">
    <property type="entry name" value="Dihydrouridine synthase, C-terminal recognition domain"/>
    <property type="match status" value="1"/>
</dbReference>
<dbReference type="PANTHER" id="PTHR11082">
    <property type="entry name" value="TRNA-DIHYDROURIDINE SYNTHASE"/>
    <property type="match status" value="1"/>
</dbReference>
<evidence type="ECO:0000256" key="7">
    <source>
        <dbReference type="ARBA" id="ARBA00022884"/>
    </source>
</evidence>
<evidence type="ECO:0000256" key="12">
    <source>
        <dbReference type="PIRSR" id="PIRSR006621-2"/>
    </source>
</evidence>
<dbReference type="Proteomes" id="UP000241404">
    <property type="component" value="Unassembled WGS sequence"/>
</dbReference>
<organism evidence="14 15">
    <name type="scientific">Photobacterium damselae</name>
    <dbReference type="NCBI Taxonomy" id="38293"/>
    <lineage>
        <taxon>Bacteria</taxon>
        <taxon>Pseudomonadati</taxon>
        <taxon>Pseudomonadota</taxon>
        <taxon>Gammaproteobacteria</taxon>
        <taxon>Vibrionales</taxon>
        <taxon>Vibrionaceae</taxon>
        <taxon>Photobacterium</taxon>
    </lineage>
</organism>
<dbReference type="SUPFAM" id="SSF51395">
    <property type="entry name" value="FMN-linked oxidoreductases"/>
    <property type="match status" value="1"/>
</dbReference>
<name>A0ABD6X140_PHODM</name>
<feature type="site" description="Interacts with tRNA" evidence="9">
    <location>
        <position position="95"/>
    </location>
</feature>
<keyword evidence="4 9" id="KW-0288">FMN</keyword>
<dbReference type="GO" id="GO:0000049">
    <property type="term" value="F:tRNA binding"/>
    <property type="evidence" value="ECO:0007669"/>
    <property type="project" value="UniProtKB-UniRule"/>
</dbReference>
<keyword evidence="8 9" id="KW-0560">Oxidoreductase</keyword>
<dbReference type="PIRSF" id="PIRSF006621">
    <property type="entry name" value="Dus"/>
    <property type="match status" value="1"/>
</dbReference>
<evidence type="ECO:0000256" key="8">
    <source>
        <dbReference type="ARBA" id="ARBA00023002"/>
    </source>
</evidence>